<evidence type="ECO:0000313" key="2">
    <source>
        <dbReference type="EMBL" id="CAI2361723.1"/>
    </source>
</evidence>
<gene>
    <name evidence="2" type="ORF">ECRASSUSDP1_LOCUS3036</name>
</gene>
<feature type="compositionally biased region" description="Basic and acidic residues" evidence="1">
    <location>
        <begin position="36"/>
        <end position="52"/>
    </location>
</feature>
<feature type="compositionally biased region" description="Polar residues" evidence="1">
    <location>
        <begin position="222"/>
        <end position="235"/>
    </location>
</feature>
<keyword evidence="3" id="KW-1185">Reference proteome</keyword>
<feature type="compositionally biased region" description="Basic and acidic residues" evidence="1">
    <location>
        <begin position="205"/>
        <end position="221"/>
    </location>
</feature>
<organism evidence="2 3">
    <name type="scientific">Euplotes crassus</name>
    <dbReference type="NCBI Taxonomy" id="5936"/>
    <lineage>
        <taxon>Eukaryota</taxon>
        <taxon>Sar</taxon>
        <taxon>Alveolata</taxon>
        <taxon>Ciliophora</taxon>
        <taxon>Intramacronucleata</taxon>
        <taxon>Spirotrichea</taxon>
        <taxon>Hypotrichia</taxon>
        <taxon>Euplotida</taxon>
        <taxon>Euplotidae</taxon>
        <taxon>Moneuplotes</taxon>
    </lineage>
</organism>
<dbReference type="Proteomes" id="UP001295684">
    <property type="component" value="Unassembled WGS sequence"/>
</dbReference>
<comment type="caution">
    <text evidence="2">The sequence shown here is derived from an EMBL/GenBank/DDBJ whole genome shotgun (WGS) entry which is preliminary data.</text>
</comment>
<feature type="region of interest" description="Disordered" evidence="1">
    <location>
        <begin position="202"/>
        <end position="235"/>
    </location>
</feature>
<dbReference type="EMBL" id="CAMPGE010002906">
    <property type="protein sequence ID" value="CAI2361723.1"/>
    <property type="molecule type" value="Genomic_DNA"/>
</dbReference>
<proteinExistence type="predicted"/>
<protein>
    <submittedName>
        <fullName evidence="2">Uncharacterized protein</fullName>
    </submittedName>
</protein>
<accession>A0AAD1X3I2</accession>
<sequence>MSEQEKLSAKANQSEMEPRRLSIIEGLDMVISRLRQSKDSAKDQDSPDEVVKKKSSARIKLTNFRKQFALSPVPKKKAPRKCSVDDEFGFDFNDIQPRKKALSMKFEEIIHNQKKRNANRMDHICLSKIKESDTETNGKESCKNPKISISSVELDTDKGVQNKPNFSEQSRDTIMSLSRNKAGSRTKPLSIISKFYPGKIAKQQKKSEEVSPETQGEKESYKASQSITLKNSQNRQNNFKGNKIFKTDISKDLFINKRISQGVESNKNTYFSEKARTFYKNNYANLISICENIREKKLNEISGKELVQYLSIPGISRIQKLVKQMKQELIRNRRMNTNLKGGDQDHDPLTQRIKILAYKLKTSLEKKITQLKLLAKQKHIGKECCNTLFFDQMRCQNGYNEAKNLSLSLTLQPHIFKRLRNNAPDKKPSRNKHKRRSIVQYGASKSIKFRKLVLPAVHSPKRKTRGHTRGKSSRNIYAKKKSIDPLMNHSFIS</sequence>
<dbReference type="AlphaFoldDB" id="A0AAD1X3I2"/>
<evidence type="ECO:0000256" key="1">
    <source>
        <dbReference type="SAM" id="MobiDB-lite"/>
    </source>
</evidence>
<feature type="compositionally biased region" description="Polar residues" evidence="1">
    <location>
        <begin position="162"/>
        <end position="183"/>
    </location>
</feature>
<feature type="region of interest" description="Disordered" evidence="1">
    <location>
        <begin position="35"/>
        <end position="55"/>
    </location>
</feature>
<name>A0AAD1X3I2_EUPCR</name>
<evidence type="ECO:0000313" key="3">
    <source>
        <dbReference type="Proteomes" id="UP001295684"/>
    </source>
</evidence>
<reference evidence="2" key="1">
    <citation type="submission" date="2023-07" db="EMBL/GenBank/DDBJ databases">
        <authorList>
            <consortium name="AG Swart"/>
            <person name="Singh M."/>
            <person name="Singh A."/>
            <person name="Seah K."/>
            <person name="Emmerich C."/>
        </authorList>
    </citation>
    <scope>NUCLEOTIDE SEQUENCE</scope>
    <source>
        <strain evidence="2">DP1</strain>
    </source>
</reference>
<feature type="region of interest" description="Disordered" evidence="1">
    <location>
        <begin position="153"/>
        <end position="188"/>
    </location>
</feature>